<dbReference type="EMBL" id="JBEXRX010000016">
    <property type="protein sequence ID" value="MEU0151985.1"/>
    <property type="molecule type" value="Genomic_DNA"/>
</dbReference>
<evidence type="ECO:0000313" key="2">
    <source>
        <dbReference type="EMBL" id="MEU0151985.1"/>
    </source>
</evidence>
<accession>A0ABV2VGS3</accession>
<keyword evidence="3" id="KW-1185">Reference proteome</keyword>
<dbReference type="Proteomes" id="UP001550348">
    <property type="component" value="Unassembled WGS sequence"/>
</dbReference>
<organism evidence="2 3">
    <name type="scientific">Micromonospora fulviviridis</name>
    <dbReference type="NCBI Taxonomy" id="47860"/>
    <lineage>
        <taxon>Bacteria</taxon>
        <taxon>Bacillati</taxon>
        <taxon>Actinomycetota</taxon>
        <taxon>Actinomycetes</taxon>
        <taxon>Micromonosporales</taxon>
        <taxon>Micromonosporaceae</taxon>
        <taxon>Micromonospora</taxon>
    </lineage>
</organism>
<feature type="compositionally biased region" description="Basic and acidic residues" evidence="1">
    <location>
        <begin position="22"/>
        <end position="32"/>
    </location>
</feature>
<comment type="caution">
    <text evidence="2">The sequence shown here is derived from an EMBL/GenBank/DDBJ whole genome shotgun (WGS) entry which is preliminary data.</text>
</comment>
<evidence type="ECO:0000256" key="1">
    <source>
        <dbReference type="SAM" id="MobiDB-lite"/>
    </source>
</evidence>
<protein>
    <submittedName>
        <fullName evidence="2">Uncharacterized protein</fullName>
    </submittedName>
</protein>
<dbReference type="RefSeq" id="WP_355663973.1">
    <property type="nucleotide sequence ID" value="NZ_JBEXRX010000016.1"/>
</dbReference>
<reference evidence="2 3" key="1">
    <citation type="submission" date="2024-06" db="EMBL/GenBank/DDBJ databases">
        <title>The Natural Products Discovery Center: Release of the First 8490 Sequenced Strains for Exploring Actinobacteria Biosynthetic Diversity.</title>
        <authorList>
            <person name="Kalkreuter E."/>
            <person name="Kautsar S.A."/>
            <person name="Yang D."/>
            <person name="Bader C.D."/>
            <person name="Teijaro C.N."/>
            <person name="Fluegel L."/>
            <person name="Davis C.M."/>
            <person name="Simpson J.R."/>
            <person name="Lauterbach L."/>
            <person name="Steele A.D."/>
            <person name="Gui C."/>
            <person name="Meng S."/>
            <person name="Li G."/>
            <person name="Viehrig K."/>
            <person name="Ye F."/>
            <person name="Su P."/>
            <person name="Kiefer A.F."/>
            <person name="Nichols A."/>
            <person name="Cepeda A.J."/>
            <person name="Yan W."/>
            <person name="Fan B."/>
            <person name="Jiang Y."/>
            <person name="Adhikari A."/>
            <person name="Zheng C.-J."/>
            <person name="Schuster L."/>
            <person name="Cowan T.M."/>
            <person name="Smanski M.J."/>
            <person name="Chevrette M.G."/>
            <person name="De Carvalho L.P.S."/>
            <person name="Shen B."/>
        </authorList>
    </citation>
    <scope>NUCLEOTIDE SEQUENCE [LARGE SCALE GENOMIC DNA]</scope>
    <source>
        <strain evidence="2 3">NPDC006286</strain>
    </source>
</reference>
<evidence type="ECO:0000313" key="3">
    <source>
        <dbReference type="Proteomes" id="UP001550348"/>
    </source>
</evidence>
<proteinExistence type="predicted"/>
<feature type="region of interest" description="Disordered" evidence="1">
    <location>
        <begin position="18"/>
        <end position="41"/>
    </location>
</feature>
<name>A0ABV2VGS3_9ACTN</name>
<sequence>MPWETPHEVSAVAAAETYAAVDDPKDGRRCDDDLPVIRLPR</sequence>
<gene>
    <name evidence="2" type="ORF">ABZ071_08665</name>
</gene>